<name>A0A6L2M1B0_TANCI</name>
<evidence type="ECO:0000256" key="18">
    <source>
        <dbReference type="ARBA" id="ARBA00023254"/>
    </source>
</evidence>
<evidence type="ECO:0000256" key="16">
    <source>
        <dbReference type="ARBA" id="ARBA00023204"/>
    </source>
</evidence>
<dbReference type="Gene3D" id="3.40.50.10130">
    <property type="match status" value="1"/>
</dbReference>
<evidence type="ECO:0000256" key="17">
    <source>
        <dbReference type="ARBA" id="ARBA00023242"/>
    </source>
</evidence>
<keyword evidence="8 26" id="KW-0255">Endonuclease</keyword>
<keyword evidence="12" id="KW-0106">Calcium</keyword>
<feature type="compositionally biased region" description="Basic and acidic residues" evidence="24">
    <location>
        <begin position="454"/>
        <end position="464"/>
    </location>
</feature>
<evidence type="ECO:0000256" key="9">
    <source>
        <dbReference type="ARBA" id="ARBA00022763"/>
    </source>
</evidence>
<evidence type="ECO:0000259" key="25">
    <source>
        <dbReference type="PROSITE" id="PS50158"/>
    </source>
</evidence>
<keyword evidence="22" id="KW-0862">Zinc</keyword>
<dbReference type="CDD" id="cd20083">
    <property type="entry name" value="XPF_nuclease_EME"/>
    <property type="match status" value="1"/>
</dbReference>
<dbReference type="GO" id="GO:0048476">
    <property type="term" value="C:Holliday junction resolvase complex"/>
    <property type="evidence" value="ECO:0007669"/>
    <property type="project" value="InterPro"/>
</dbReference>
<dbReference type="Gene3D" id="1.10.150.670">
    <property type="entry name" value="Crossover junction endonuclease EME1, DNA-binding domain"/>
    <property type="match status" value="1"/>
</dbReference>
<evidence type="ECO:0000256" key="7">
    <source>
        <dbReference type="ARBA" id="ARBA00022723"/>
    </source>
</evidence>
<dbReference type="PANTHER" id="PTHR21077:SF5">
    <property type="entry name" value="CROSSOVER JUNCTION ENDONUCLEASE MMS4"/>
    <property type="match status" value="1"/>
</dbReference>
<comment type="cofactor">
    <cofactor evidence="1">
        <name>Ca(2+)</name>
        <dbReference type="ChEBI" id="CHEBI:29108"/>
    </cofactor>
</comment>
<keyword evidence="6" id="KW-0540">Nuclease</keyword>
<protein>
    <submittedName>
        <fullName evidence="26">Crossover junction endonuclease EME1B-like</fullName>
    </submittedName>
</protein>
<dbReference type="GO" id="GO:0008270">
    <property type="term" value="F:zinc ion binding"/>
    <property type="evidence" value="ECO:0007669"/>
    <property type="project" value="UniProtKB-KW"/>
</dbReference>
<comment type="subcellular location">
    <subcellularLocation>
        <location evidence="3">Nucleus</location>
    </subcellularLocation>
</comment>
<dbReference type="GO" id="GO:0006310">
    <property type="term" value="P:DNA recombination"/>
    <property type="evidence" value="ECO:0007669"/>
    <property type="project" value="UniProtKB-KW"/>
</dbReference>
<feature type="region of interest" description="Disordered" evidence="24">
    <location>
        <begin position="433"/>
        <end position="511"/>
    </location>
</feature>
<sequence length="1394" mass="157730">MSTQQDINAIKAQRLANTHDPLALMANTQTPFHTNQSSHITYIQHPQPNSHFVRQPLFNTNYMQQPMQNPEDSSDPTTAMNMALALIAKAFKVNTIPTNNNQRSSLIPCNSQIAQPGMNTSQDIKMQMVDDNVGNQVRHNAVQNDRNEVGQNAFQNLGIQVVENMNGLSVVLEIENQYGNGNVVTALVEGNGNGINGNPIRCYNCRGEGHYASNCTVKPRKQDAAYLQQQLQIAQEEEARIQSTQEEFKFLAPVDAYKETKRVKVNCTSEDTLQYINLQTELERTKEHFENCIIKKENEYAKLWNDWYKKCEECKHDKISYDKAYNDMQQKIERLQAQLGDLKGKRKDTSCVSNILDPLPWKLENENVELEFKIRNFKKENAHLKTAINPFKAYKVDNFVPNKHVKACVRTKSITVSQPHVITKNVVNSEINGFSTRDVQSTTRIRRPQPKNSPKSDKYVNDMKSRKKNQSANVSKSANQNKHKANVKKSKNSGSKESLASPSKPRYFLSQNQRDLPRNTLLYRVEVIGMIEKKSKVRKRIVPTEMELVLEQTQQDTSYEVSDLIYDKILVKFGMQIIDLMLEAYAKFMFGKTKHTFCMVLLIAKPNPRPEPTQKEEAKEKHREVAHVGYFSPLLLFPECNSDEKRMYNKKLVSLMLKTIDASRCFLYFDVRGGHIDEKLSTKACVWCRLGGVNHCLYARAETEPAGFEFYFTRGVSTVQGLNRTGPGTELFQNAGLRTGPKWYGTDWSSIRFIPTRHNHRAAAAAAVKIIISDDETTPPIESKKKPRRSHFDESSSTVFIIDDDPCSGLIYLESDEESKGFGSFSERLSEPKSILELEDNLEVPSTCSESSMLQGRSCFAPTVDDFSQVSDNSGEANHILHLTDEIDRQKDKAKGVTNKRSAAELKGRTRNTNGEKAHLMNEKKQQKEQEKLKKATLKAEAAEKKKVQKEFERWEKGKFAQQSIVAKIDTKVIEQGSIGGQLLTRLAEKGITFQINSNPVERSIIWTMSIPENITQALSRGTEIQYVLLVFEAEEFCRLVADDSLKDHVSHVQSIYPSHTICYLANRLMAYINKREQENYKNPGNGWRRPPVEQLLSNLATHFVGVHSRLCTDESELAEHVVGLTCSLASCQFRKKLTRLSVNANGCLIPKDAADRALIKKSTWLKALVAIPKVQPRFAVAIWKKYPTMKSLLTVYMDPSKSEHEKEFLLANFITEGLVGDNRRLGEVCSKRVYRILMAQCGRTKTDDVENAKKMQNACCKCLQQSKCNLQMLAAKQMQPANACSKANVTCKCLQQSKCKLQNACCKCNLHNVLAFPSLSTQFVIGTRLLTVRVLGDALAFDPDALAIDLDALAFDPGSGIWSIQRIQSLGYGVEHGYAVSSLMDRAYWMSEQ</sequence>
<dbReference type="InterPro" id="IPR033310">
    <property type="entry name" value="Mms4/EME1/EME2"/>
</dbReference>
<evidence type="ECO:0000256" key="22">
    <source>
        <dbReference type="PROSITE-ProRule" id="PRU00047"/>
    </source>
</evidence>
<feature type="compositionally biased region" description="Basic residues" evidence="24">
    <location>
        <begin position="481"/>
        <end position="491"/>
    </location>
</feature>
<evidence type="ECO:0000256" key="5">
    <source>
        <dbReference type="ARBA" id="ARBA00022618"/>
    </source>
</evidence>
<dbReference type="GO" id="GO:0006281">
    <property type="term" value="P:DNA repair"/>
    <property type="evidence" value="ECO:0007669"/>
    <property type="project" value="UniProtKB-KW"/>
</dbReference>
<dbReference type="GO" id="GO:0016787">
    <property type="term" value="F:hydrolase activity"/>
    <property type="evidence" value="ECO:0007669"/>
    <property type="project" value="UniProtKB-KW"/>
</dbReference>
<evidence type="ECO:0000256" key="20">
    <source>
        <dbReference type="ARBA" id="ARBA00059712"/>
    </source>
</evidence>
<evidence type="ECO:0000256" key="13">
    <source>
        <dbReference type="ARBA" id="ARBA00022842"/>
    </source>
</evidence>
<comment type="subunit">
    <text evidence="21">Forms a heterodimer with MUS81.</text>
</comment>
<feature type="compositionally biased region" description="Polar residues" evidence="24">
    <location>
        <begin position="433"/>
        <end position="443"/>
    </location>
</feature>
<evidence type="ECO:0000256" key="15">
    <source>
        <dbReference type="ARBA" id="ARBA00023172"/>
    </source>
</evidence>
<evidence type="ECO:0000256" key="23">
    <source>
        <dbReference type="SAM" id="Coils"/>
    </source>
</evidence>
<comment type="caution">
    <text evidence="26">The sequence shown here is derived from an EMBL/GenBank/DDBJ whole genome shotgun (WGS) entry which is preliminary data.</text>
</comment>
<dbReference type="PANTHER" id="PTHR21077">
    <property type="entry name" value="EME1 PROTEIN"/>
    <property type="match status" value="1"/>
</dbReference>
<dbReference type="GO" id="GO:0051321">
    <property type="term" value="P:meiotic cell cycle"/>
    <property type="evidence" value="ECO:0007669"/>
    <property type="project" value="UniProtKB-KW"/>
</dbReference>
<dbReference type="GO" id="GO:0004519">
    <property type="term" value="F:endonuclease activity"/>
    <property type="evidence" value="ECO:0007669"/>
    <property type="project" value="UniProtKB-KW"/>
</dbReference>
<dbReference type="InterPro" id="IPR001878">
    <property type="entry name" value="Znf_CCHC"/>
</dbReference>
<accession>A0A6L2M1B0</accession>
<dbReference type="GO" id="GO:0005634">
    <property type="term" value="C:nucleus"/>
    <property type="evidence" value="ECO:0007669"/>
    <property type="project" value="UniProtKB-SubCell"/>
</dbReference>
<feature type="region of interest" description="Disordered" evidence="24">
    <location>
        <begin position="908"/>
        <end position="927"/>
    </location>
</feature>
<keyword evidence="9" id="KW-0227">DNA damage</keyword>
<feature type="domain" description="CCHC-type" evidence="25">
    <location>
        <begin position="201"/>
        <end position="215"/>
    </location>
</feature>
<keyword evidence="13" id="KW-0460">Magnesium</keyword>
<reference evidence="26" key="1">
    <citation type="journal article" date="2019" name="Sci. Rep.">
        <title>Draft genome of Tanacetum cinerariifolium, the natural source of mosquito coil.</title>
        <authorList>
            <person name="Yamashiro T."/>
            <person name="Shiraishi A."/>
            <person name="Satake H."/>
            <person name="Nakayama K."/>
        </authorList>
    </citation>
    <scope>NUCLEOTIDE SEQUENCE</scope>
</reference>
<comment type="similarity">
    <text evidence="4">Belongs to the EME1/MMS4 family.</text>
</comment>
<keyword evidence="19" id="KW-0131">Cell cycle</keyword>
<organism evidence="26">
    <name type="scientific">Tanacetum cinerariifolium</name>
    <name type="common">Dalmatian daisy</name>
    <name type="synonym">Chrysanthemum cinerariifolium</name>
    <dbReference type="NCBI Taxonomy" id="118510"/>
    <lineage>
        <taxon>Eukaryota</taxon>
        <taxon>Viridiplantae</taxon>
        <taxon>Streptophyta</taxon>
        <taxon>Embryophyta</taxon>
        <taxon>Tracheophyta</taxon>
        <taxon>Spermatophyta</taxon>
        <taxon>Magnoliopsida</taxon>
        <taxon>eudicotyledons</taxon>
        <taxon>Gunneridae</taxon>
        <taxon>Pentapetalae</taxon>
        <taxon>asterids</taxon>
        <taxon>campanulids</taxon>
        <taxon>Asterales</taxon>
        <taxon>Asteraceae</taxon>
        <taxon>Asteroideae</taxon>
        <taxon>Anthemideae</taxon>
        <taxon>Anthemidinae</taxon>
        <taxon>Tanacetum</taxon>
    </lineage>
</organism>
<comment type="function">
    <text evidence="20">Interacts with MUS81 to form a DNA structure-specific endonuclease with substrate preference for branched DNA structures with a 5'-end at the branch nick. Typical substrates include 3'-flap structures, D-loops, replication forks, nicked Holliday junctions and also intact Holliday junctions with a reduced efficiency. May be required in mitosis for the processing of stalled or collapsed replication fork intermediates. Plays a role in DNA repair and in genotoxic stress-induced homologous recombination (HR) in somatic cells. Mediates a subset of meiotic recombination events that are insensitive to crossover interference.</text>
</comment>
<evidence type="ECO:0000256" key="4">
    <source>
        <dbReference type="ARBA" id="ARBA00005313"/>
    </source>
</evidence>
<dbReference type="GO" id="GO:0003676">
    <property type="term" value="F:nucleic acid binding"/>
    <property type="evidence" value="ECO:0007669"/>
    <property type="project" value="InterPro"/>
</dbReference>
<dbReference type="FunFam" id="1.10.150.670:FF:000007">
    <property type="entry name" value="Crossover junction endonuclease EME1B"/>
    <property type="match status" value="1"/>
</dbReference>
<evidence type="ECO:0000256" key="19">
    <source>
        <dbReference type="ARBA" id="ARBA00023306"/>
    </source>
</evidence>
<dbReference type="SMART" id="SM00343">
    <property type="entry name" value="ZnF_C2HC"/>
    <property type="match status" value="1"/>
</dbReference>
<dbReference type="Pfam" id="PF21292">
    <property type="entry name" value="EME1-MUS81_C"/>
    <property type="match status" value="1"/>
</dbReference>
<evidence type="ECO:0000256" key="10">
    <source>
        <dbReference type="ARBA" id="ARBA00022776"/>
    </source>
</evidence>
<feature type="compositionally biased region" description="Polar residues" evidence="24">
    <location>
        <begin position="492"/>
        <end position="501"/>
    </location>
</feature>
<keyword evidence="15" id="KW-0233">DNA recombination</keyword>
<dbReference type="Pfam" id="PF00098">
    <property type="entry name" value="zf-CCHC"/>
    <property type="match status" value="1"/>
</dbReference>
<keyword evidence="22" id="KW-0863">Zinc-finger</keyword>
<evidence type="ECO:0000256" key="24">
    <source>
        <dbReference type="SAM" id="MobiDB-lite"/>
    </source>
</evidence>
<dbReference type="InterPro" id="IPR042530">
    <property type="entry name" value="EME1/EME2_C"/>
</dbReference>
<keyword evidence="18" id="KW-0469">Meiosis</keyword>
<dbReference type="EMBL" id="BKCJ010005333">
    <property type="protein sequence ID" value="GEU66155.1"/>
    <property type="molecule type" value="Genomic_DNA"/>
</dbReference>
<keyword evidence="17" id="KW-0539">Nucleus</keyword>
<evidence type="ECO:0000256" key="21">
    <source>
        <dbReference type="ARBA" id="ARBA00066032"/>
    </source>
</evidence>
<keyword evidence="10" id="KW-0498">Mitosis</keyword>
<keyword evidence="5" id="KW-0132">Cell division</keyword>
<feature type="compositionally biased region" description="Polar residues" evidence="24">
    <location>
        <begin position="470"/>
        <end position="480"/>
    </location>
</feature>
<dbReference type="GO" id="GO:0051301">
    <property type="term" value="P:cell division"/>
    <property type="evidence" value="ECO:0007669"/>
    <property type="project" value="UniProtKB-KW"/>
</dbReference>
<evidence type="ECO:0000256" key="11">
    <source>
        <dbReference type="ARBA" id="ARBA00022801"/>
    </source>
</evidence>
<evidence type="ECO:0000256" key="2">
    <source>
        <dbReference type="ARBA" id="ARBA00001946"/>
    </source>
</evidence>
<keyword evidence="7" id="KW-0479">Metal-binding</keyword>
<evidence type="ECO:0000256" key="3">
    <source>
        <dbReference type="ARBA" id="ARBA00004123"/>
    </source>
</evidence>
<evidence type="ECO:0000256" key="6">
    <source>
        <dbReference type="ARBA" id="ARBA00022722"/>
    </source>
</evidence>
<keyword evidence="14 23" id="KW-0175">Coiled coil</keyword>
<keyword evidence="11" id="KW-0378">Hydrolase</keyword>
<dbReference type="SUPFAM" id="SSF57756">
    <property type="entry name" value="Retrovirus zinc finger-like domains"/>
    <property type="match status" value="1"/>
</dbReference>
<dbReference type="InterPro" id="IPR047524">
    <property type="entry name" value="XPF_nuclease_EME1_plant/arthr"/>
</dbReference>
<dbReference type="PROSITE" id="PS50158">
    <property type="entry name" value="ZF_CCHC"/>
    <property type="match status" value="1"/>
</dbReference>
<dbReference type="InterPro" id="IPR036875">
    <property type="entry name" value="Znf_CCHC_sf"/>
</dbReference>
<keyword evidence="16" id="KW-0234">DNA repair</keyword>
<gene>
    <name evidence="26" type="ORF">Tci_038133</name>
</gene>
<evidence type="ECO:0000256" key="8">
    <source>
        <dbReference type="ARBA" id="ARBA00022759"/>
    </source>
</evidence>
<evidence type="ECO:0000256" key="12">
    <source>
        <dbReference type="ARBA" id="ARBA00022837"/>
    </source>
</evidence>
<proteinExistence type="inferred from homology"/>
<comment type="cofactor">
    <cofactor evidence="2">
        <name>Mg(2+)</name>
        <dbReference type="ChEBI" id="CHEBI:18420"/>
    </cofactor>
</comment>
<evidence type="ECO:0000256" key="14">
    <source>
        <dbReference type="ARBA" id="ARBA00023054"/>
    </source>
</evidence>
<evidence type="ECO:0000313" key="26">
    <source>
        <dbReference type="EMBL" id="GEU66155.1"/>
    </source>
</evidence>
<evidence type="ECO:0000256" key="1">
    <source>
        <dbReference type="ARBA" id="ARBA00001913"/>
    </source>
</evidence>
<feature type="coiled-coil region" evidence="23">
    <location>
        <begin position="318"/>
        <end position="345"/>
    </location>
</feature>